<evidence type="ECO:0000256" key="8">
    <source>
        <dbReference type="SAM" id="Phobius"/>
    </source>
</evidence>
<accession>A0ABU1VIF0</accession>
<keyword evidence="2" id="KW-1003">Cell membrane</keyword>
<keyword evidence="6 8" id="KW-1133">Transmembrane helix</keyword>
<evidence type="ECO:0000256" key="6">
    <source>
        <dbReference type="ARBA" id="ARBA00022989"/>
    </source>
</evidence>
<dbReference type="InterPro" id="IPR027417">
    <property type="entry name" value="P-loop_NTPase"/>
</dbReference>
<dbReference type="Gene3D" id="3.90.70.10">
    <property type="entry name" value="Cysteine proteinases"/>
    <property type="match status" value="1"/>
</dbReference>
<keyword evidence="4" id="KW-0547">Nucleotide-binding</keyword>
<organism evidence="11 12">
    <name type="scientific">Hydrogenophaga laconesensis</name>
    <dbReference type="NCBI Taxonomy" id="1805971"/>
    <lineage>
        <taxon>Bacteria</taxon>
        <taxon>Pseudomonadati</taxon>
        <taxon>Pseudomonadota</taxon>
        <taxon>Betaproteobacteria</taxon>
        <taxon>Burkholderiales</taxon>
        <taxon>Comamonadaceae</taxon>
        <taxon>Hydrogenophaga</taxon>
    </lineage>
</organism>
<dbReference type="GO" id="GO:0005524">
    <property type="term" value="F:ATP binding"/>
    <property type="evidence" value="ECO:0007669"/>
    <property type="project" value="UniProtKB-KW"/>
</dbReference>
<feature type="transmembrane region" description="Helical" evidence="8">
    <location>
        <begin position="162"/>
        <end position="184"/>
    </location>
</feature>
<dbReference type="InterPro" id="IPR017871">
    <property type="entry name" value="ABC_transporter-like_CS"/>
</dbReference>
<evidence type="ECO:0000259" key="10">
    <source>
        <dbReference type="PROSITE" id="PS50929"/>
    </source>
</evidence>
<dbReference type="Gene3D" id="1.20.1560.10">
    <property type="entry name" value="ABC transporter type 1, transmembrane domain"/>
    <property type="match status" value="1"/>
</dbReference>
<keyword evidence="12" id="KW-1185">Reference proteome</keyword>
<dbReference type="PANTHER" id="PTHR24221:SF647">
    <property type="entry name" value="BLL6336 PROTEIN"/>
    <property type="match status" value="1"/>
</dbReference>
<dbReference type="PROSITE" id="PS50893">
    <property type="entry name" value="ABC_TRANSPORTER_2"/>
    <property type="match status" value="1"/>
</dbReference>
<dbReference type="Pfam" id="PF00664">
    <property type="entry name" value="ABC_membrane"/>
    <property type="match status" value="1"/>
</dbReference>
<dbReference type="PROSITE" id="PS00211">
    <property type="entry name" value="ABC_TRANSPORTER_1"/>
    <property type="match status" value="1"/>
</dbReference>
<dbReference type="SUPFAM" id="SSF52540">
    <property type="entry name" value="P-loop containing nucleoside triphosphate hydrolases"/>
    <property type="match status" value="1"/>
</dbReference>
<proteinExistence type="predicted"/>
<evidence type="ECO:0000259" key="9">
    <source>
        <dbReference type="PROSITE" id="PS50893"/>
    </source>
</evidence>
<feature type="domain" description="ABC transmembrane type-1" evidence="10">
    <location>
        <begin position="166"/>
        <end position="445"/>
    </location>
</feature>
<comment type="subcellular location">
    <subcellularLocation>
        <location evidence="1">Cell membrane</location>
        <topology evidence="1">Multi-pass membrane protein</topology>
    </subcellularLocation>
</comment>
<evidence type="ECO:0000256" key="5">
    <source>
        <dbReference type="ARBA" id="ARBA00022840"/>
    </source>
</evidence>
<evidence type="ECO:0000256" key="3">
    <source>
        <dbReference type="ARBA" id="ARBA00022692"/>
    </source>
</evidence>
<feature type="domain" description="ABC transporter" evidence="9">
    <location>
        <begin position="479"/>
        <end position="714"/>
    </location>
</feature>
<evidence type="ECO:0000256" key="1">
    <source>
        <dbReference type="ARBA" id="ARBA00004651"/>
    </source>
</evidence>
<sequence>MSELKEAAQKPSGGSCANETWSLLASFVGLMGMPVDAAVLRAQGVAFAQAPNLAAMARALTAVGLSVQPRRGGPGRLAEGVPVLTTTASGRALLVSPLGGDEFLVQAAGESAPSSLDTDALQALWTGEWLEARRGAAQAADAEHRVFGMDWFWRSLSRHKGILGEVLLASLFVQVFALVTPLIFQVVIDKVLAHRSMATLDVLVIALLGLGVFEVVLGAMRHYLFSHTTHRVDVELGSRLFRHLIHLPMSYFGARRTGDTVARVRELENARNFLTGTALTGWLDLAFAVVFLAVMFHYSATLTLIVVAALPVLFAASWIVTPLLRSKLEDKFALGAENQTFLQETVGAMETLKGQAVETAWQREWERRQADYVHAAFASGHVGNATQQFMGLASKVLTVLLLYFGARLVIDNELTVGGLIAFNMLAGRVNAPILKLASVWQEVTQMKVSVKRLAEIMDAPVEPAFRPGRSVPPSLKGGVTLEHVTFRYAPHAPEVLSDLSLDVKPGEIVGITGVSGSGKTTLTRLIQRLYVPERGRVLIDGMDLALMDASWLRRQIGVVSQDVTLFNRSVRENIALGRADLPMEKIMDAAKLAGAHDFVLQLPQGYDTVIGERGSQLSGGQRARLAIARALAGDPCILLFDEATASLDYDSERAVHDNMARICEGRTVFIVAHRLSTLRLADRVLVLDKGRLVESGHHRDLLRMGGRYASLYRSHQVLEAA</sequence>
<dbReference type="SUPFAM" id="SSF90123">
    <property type="entry name" value="ABC transporter transmembrane region"/>
    <property type="match status" value="1"/>
</dbReference>
<comment type="caution">
    <text evidence="11">The sequence shown here is derived from an EMBL/GenBank/DDBJ whole genome shotgun (WGS) entry which is preliminary data.</text>
</comment>
<evidence type="ECO:0000313" key="12">
    <source>
        <dbReference type="Proteomes" id="UP001265550"/>
    </source>
</evidence>
<evidence type="ECO:0000256" key="2">
    <source>
        <dbReference type="ARBA" id="ARBA00022475"/>
    </source>
</evidence>
<dbReference type="RefSeq" id="WP_310309669.1">
    <property type="nucleotide sequence ID" value="NZ_JAVDWE010000021.1"/>
</dbReference>
<dbReference type="PROSITE" id="PS50929">
    <property type="entry name" value="ABC_TM1F"/>
    <property type="match status" value="1"/>
</dbReference>
<evidence type="ECO:0000256" key="4">
    <source>
        <dbReference type="ARBA" id="ARBA00022741"/>
    </source>
</evidence>
<name>A0ABU1VIF0_9BURK</name>
<feature type="transmembrane region" description="Helical" evidence="8">
    <location>
        <begin position="196"/>
        <end position="217"/>
    </location>
</feature>
<keyword evidence="3 8" id="KW-0812">Transmembrane</keyword>
<keyword evidence="7 8" id="KW-0472">Membrane</keyword>
<evidence type="ECO:0000256" key="7">
    <source>
        <dbReference type="ARBA" id="ARBA00023136"/>
    </source>
</evidence>
<dbReference type="InterPro" id="IPR036640">
    <property type="entry name" value="ABC1_TM_sf"/>
</dbReference>
<keyword evidence="5 11" id="KW-0067">ATP-binding</keyword>
<feature type="transmembrane region" description="Helical" evidence="8">
    <location>
        <begin position="273"/>
        <end position="296"/>
    </location>
</feature>
<feature type="transmembrane region" description="Helical" evidence="8">
    <location>
        <begin position="302"/>
        <end position="324"/>
    </location>
</feature>
<dbReference type="CDD" id="cd18588">
    <property type="entry name" value="ABC_6TM_CyaB_HlyB_like"/>
    <property type="match status" value="1"/>
</dbReference>
<dbReference type="SMART" id="SM00382">
    <property type="entry name" value="AAA"/>
    <property type="match status" value="1"/>
</dbReference>
<protein>
    <submittedName>
        <fullName evidence="11">Subfamily B ATP-binding cassette protein HlyB/CyaB</fullName>
    </submittedName>
</protein>
<dbReference type="InterPro" id="IPR003593">
    <property type="entry name" value="AAA+_ATPase"/>
</dbReference>
<dbReference type="PANTHER" id="PTHR24221">
    <property type="entry name" value="ATP-BINDING CASSETTE SUB-FAMILY B"/>
    <property type="match status" value="1"/>
</dbReference>
<dbReference type="Gene3D" id="3.40.50.300">
    <property type="entry name" value="P-loop containing nucleotide triphosphate hydrolases"/>
    <property type="match status" value="1"/>
</dbReference>
<gene>
    <name evidence="11" type="ORF">J2X09_004993</name>
</gene>
<dbReference type="Pfam" id="PF00005">
    <property type="entry name" value="ABC_tran"/>
    <property type="match status" value="1"/>
</dbReference>
<evidence type="ECO:0000313" key="11">
    <source>
        <dbReference type="EMBL" id="MDR7097219.1"/>
    </source>
</evidence>
<reference evidence="11 12" key="1">
    <citation type="submission" date="2023-07" db="EMBL/GenBank/DDBJ databases">
        <title>Sorghum-associated microbial communities from plants grown in Nebraska, USA.</title>
        <authorList>
            <person name="Schachtman D."/>
        </authorList>
    </citation>
    <scope>NUCLEOTIDE SEQUENCE [LARGE SCALE GENOMIC DNA]</scope>
    <source>
        <strain evidence="11 12">BE240</strain>
    </source>
</reference>
<dbReference type="InterPro" id="IPR003439">
    <property type="entry name" value="ABC_transporter-like_ATP-bd"/>
</dbReference>
<dbReference type="InterPro" id="IPR010132">
    <property type="entry name" value="ATPase_T1SS_HlyB"/>
</dbReference>
<dbReference type="EMBL" id="JAVDWE010000021">
    <property type="protein sequence ID" value="MDR7097219.1"/>
    <property type="molecule type" value="Genomic_DNA"/>
</dbReference>
<dbReference type="Proteomes" id="UP001265550">
    <property type="component" value="Unassembled WGS sequence"/>
</dbReference>
<dbReference type="InterPro" id="IPR039421">
    <property type="entry name" value="Type_1_exporter"/>
</dbReference>
<dbReference type="InterPro" id="IPR011527">
    <property type="entry name" value="ABC1_TM_dom"/>
</dbReference>
<dbReference type="NCBIfam" id="TIGR01846">
    <property type="entry name" value="type_I_sec_HlyB"/>
    <property type="match status" value="1"/>
</dbReference>